<dbReference type="EMBL" id="CP053452">
    <property type="protein sequence ID" value="QJW94368.1"/>
    <property type="molecule type" value="Genomic_DNA"/>
</dbReference>
<dbReference type="GO" id="GO:0030170">
    <property type="term" value="F:pyridoxal phosphate binding"/>
    <property type="evidence" value="ECO:0007669"/>
    <property type="project" value="TreeGrafter"/>
</dbReference>
<dbReference type="Gene3D" id="3.40.640.10">
    <property type="entry name" value="Type I PLP-dependent aspartate aminotransferase-like (Major domain)"/>
    <property type="match status" value="1"/>
</dbReference>
<evidence type="ECO:0000256" key="5">
    <source>
        <dbReference type="RuleBase" id="RU004508"/>
    </source>
</evidence>
<dbReference type="PANTHER" id="PTHR30244">
    <property type="entry name" value="TRANSAMINASE"/>
    <property type="match status" value="1"/>
</dbReference>
<evidence type="ECO:0000313" key="7">
    <source>
        <dbReference type="EMBL" id="QJW94368.1"/>
    </source>
</evidence>
<keyword evidence="1 4" id="KW-0663">Pyridoxal phosphate</keyword>
<dbReference type="InterPro" id="IPR015424">
    <property type="entry name" value="PyrdxlP-dep_Trfase"/>
</dbReference>
<dbReference type="Pfam" id="PF01041">
    <property type="entry name" value="DegT_DnrJ_EryC1"/>
    <property type="match status" value="1"/>
</dbReference>
<dbReference type="AlphaFoldDB" id="A0A6M5YK56"/>
<feature type="active site" description="Proton acceptor" evidence="3">
    <location>
        <position position="198"/>
    </location>
</feature>
<evidence type="ECO:0000256" key="3">
    <source>
        <dbReference type="PIRSR" id="PIRSR000390-1"/>
    </source>
</evidence>
<evidence type="ECO:0000256" key="2">
    <source>
        <dbReference type="ARBA" id="ARBA00037999"/>
    </source>
</evidence>
<dbReference type="GO" id="GO:0000271">
    <property type="term" value="P:polysaccharide biosynthetic process"/>
    <property type="evidence" value="ECO:0007669"/>
    <property type="project" value="TreeGrafter"/>
</dbReference>
<dbReference type="Gene3D" id="3.90.1150.10">
    <property type="entry name" value="Aspartate Aminotransferase, domain 1"/>
    <property type="match status" value="1"/>
</dbReference>
<reference evidence="8" key="1">
    <citation type="submission" date="2020-05" db="EMBL/GenBank/DDBJ databases">
        <title>Frigoriglobus tundricola gen. nov., sp. nov., a psychrotolerant cellulolytic planctomycete of the family Gemmataceae with two divergent copies of 16S rRNA gene.</title>
        <authorList>
            <person name="Kulichevskaya I.S."/>
            <person name="Ivanova A.A."/>
            <person name="Naumoff D.G."/>
            <person name="Beletsky A.V."/>
            <person name="Rijpstra W.I.C."/>
            <person name="Sinninghe Damste J.S."/>
            <person name="Mardanov A.V."/>
            <person name="Ravin N.V."/>
            <person name="Dedysh S.N."/>
        </authorList>
    </citation>
    <scope>NUCLEOTIDE SEQUENCE [LARGE SCALE GENOMIC DNA]</scope>
    <source>
        <strain evidence="8">PL17</strain>
    </source>
</reference>
<organism evidence="7 8">
    <name type="scientific">Frigoriglobus tundricola</name>
    <dbReference type="NCBI Taxonomy" id="2774151"/>
    <lineage>
        <taxon>Bacteria</taxon>
        <taxon>Pseudomonadati</taxon>
        <taxon>Planctomycetota</taxon>
        <taxon>Planctomycetia</taxon>
        <taxon>Gemmatales</taxon>
        <taxon>Gemmataceae</taxon>
        <taxon>Frigoriglobus</taxon>
    </lineage>
</organism>
<comment type="similarity">
    <text evidence="2 5">Belongs to the DegT/DnrJ/EryC1 family.</text>
</comment>
<evidence type="ECO:0008006" key="9">
    <source>
        <dbReference type="Google" id="ProtNLM"/>
    </source>
</evidence>
<dbReference type="Proteomes" id="UP000503447">
    <property type="component" value="Chromosome"/>
</dbReference>
<accession>A0A6M5YK56</accession>
<dbReference type="PANTHER" id="PTHR30244:SF36">
    <property type="entry name" value="3-OXO-GLUCOSE-6-PHOSPHATE:GLUTAMATE AMINOTRANSFERASE"/>
    <property type="match status" value="1"/>
</dbReference>
<name>A0A6M5YK56_9BACT</name>
<dbReference type="InterPro" id="IPR000653">
    <property type="entry name" value="DegT/StrS_aminotransferase"/>
</dbReference>
<feature type="region of interest" description="Disordered" evidence="6">
    <location>
        <begin position="263"/>
        <end position="336"/>
    </location>
</feature>
<feature type="compositionally biased region" description="Pro residues" evidence="6">
    <location>
        <begin position="268"/>
        <end position="282"/>
    </location>
</feature>
<protein>
    <recommendedName>
        <fullName evidence="9">Aminotransferase, DegT/DnrJ/EryC1/StrS family</fullName>
    </recommendedName>
</protein>
<evidence type="ECO:0000256" key="6">
    <source>
        <dbReference type="SAM" id="MobiDB-lite"/>
    </source>
</evidence>
<keyword evidence="8" id="KW-1185">Reference proteome</keyword>
<evidence type="ECO:0000256" key="4">
    <source>
        <dbReference type="PIRSR" id="PIRSR000390-2"/>
    </source>
</evidence>
<evidence type="ECO:0000313" key="8">
    <source>
        <dbReference type="Proteomes" id="UP000503447"/>
    </source>
</evidence>
<evidence type="ECO:0000256" key="1">
    <source>
        <dbReference type="ARBA" id="ARBA00022898"/>
    </source>
</evidence>
<dbReference type="InterPro" id="IPR015422">
    <property type="entry name" value="PyrdxlP-dep_Trfase_small"/>
</dbReference>
<sequence length="447" mass="46660">MQVDLPALLGGPPLFPGGPPAWPLPDADVLAALGAATASGAWGQYHGEHVGALEAELAAFHGVPHALTCASGTLGVEAALRALRVGPGDEVVMAAYDYESNFLTLHALGAKPVLIDVHPANWNLDPANLEAALTPQTKAVVCSHLHGGLVPMRAVMDIARARGVGVVEDAAQAPGAIVEGRPAGTWGDVGTLSFGGSKLLTAGRGGALLFADAQLHQRAKTWLHRGIQHWAPLSELQAAALRPQLRKLKDATRHRGGRVRELVEALGGPPPPAEEPTPPAPLPEGRGEKEEDPFPGPSLRGGENDHRIGGAFGEPREASRAVTPLPEGRGAGGVGLSPFTNATLDSFAAYYKLGFRYDPVTFGLSRELFVKALRAEGVAFDAGFKALHIGRSPSRFRAAGDLAHAAAAHAGCVILHHPVLSGATGDVRRVAEAVAKVYRYRGDLERP</sequence>
<gene>
    <name evidence="7" type="ORF">FTUN_1888</name>
</gene>
<proteinExistence type="inferred from homology"/>
<dbReference type="SUPFAM" id="SSF53383">
    <property type="entry name" value="PLP-dependent transferases"/>
    <property type="match status" value="1"/>
</dbReference>
<dbReference type="GO" id="GO:0008483">
    <property type="term" value="F:transaminase activity"/>
    <property type="evidence" value="ECO:0007669"/>
    <property type="project" value="TreeGrafter"/>
</dbReference>
<dbReference type="KEGG" id="ftj:FTUN_1888"/>
<dbReference type="RefSeq" id="WP_227254814.1">
    <property type="nucleotide sequence ID" value="NZ_CP053452.2"/>
</dbReference>
<feature type="compositionally biased region" description="Basic and acidic residues" evidence="6">
    <location>
        <begin position="302"/>
        <end position="319"/>
    </location>
</feature>
<feature type="modified residue" description="N6-(pyridoxal phosphate)lysine" evidence="4">
    <location>
        <position position="198"/>
    </location>
</feature>
<dbReference type="PIRSF" id="PIRSF000390">
    <property type="entry name" value="PLP_StrS"/>
    <property type="match status" value="1"/>
</dbReference>
<dbReference type="InterPro" id="IPR015421">
    <property type="entry name" value="PyrdxlP-dep_Trfase_major"/>
</dbReference>